<organism evidence="17 18">
    <name type="scientific">Haemaphysalis longicornis</name>
    <name type="common">Bush tick</name>
    <dbReference type="NCBI Taxonomy" id="44386"/>
    <lineage>
        <taxon>Eukaryota</taxon>
        <taxon>Metazoa</taxon>
        <taxon>Ecdysozoa</taxon>
        <taxon>Arthropoda</taxon>
        <taxon>Chelicerata</taxon>
        <taxon>Arachnida</taxon>
        <taxon>Acari</taxon>
        <taxon>Parasitiformes</taxon>
        <taxon>Ixodida</taxon>
        <taxon>Ixodoidea</taxon>
        <taxon>Ixodidae</taxon>
        <taxon>Haemaphysalinae</taxon>
        <taxon>Haemaphysalis</taxon>
    </lineage>
</organism>
<comment type="subcellular location">
    <subcellularLocation>
        <location evidence="2">Cytoplasm</location>
    </subcellularLocation>
    <subcellularLocation>
        <location evidence="1">Nucleus</location>
    </subcellularLocation>
</comment>
<dbReference type="OMA" id="IAAETRW"/>
<evidence type="ECO:0000256" key="7">
    <source>
        <dbReference type="ARBA" id="ARBA00022806"/>
    </source>
</evidence>
<evidence type="ECO:0000256" key="13">
    <source>
        <dbReference type="SAM" id="MobiDB-lite"/>
    </source>
</evidence>
<evidence type="ECO:0000256" key="9">
    <source>
        <dbReference type="ARBA" id="ARBA00022884"/>
    </source>
</evidence>
<keyword evidence="9" id="KW-0694">RNA-binding</keyword>
<keyword evidence="4" id="KW-0963">Cytoplasm</keyword>
<dbReference type="Pfam" id="PF00270">
    <property type="entry name" value="DEAD"/>
    <property type="match status" value="1"/>
</dbReference>
<gene>
    <name evidence="17" type="ORF">HPB48_006569</name>
</gene>
<dbReference type="FunFam" id="3.40.50.300:FF:000318">
    <property type="entry name" value="ATP-dependent RNA helicase DDX19B"/>
    <property type="match status" value="1"/>
</dbReference>
<dbReference type="FunFam" id="3.40.50.300:FF:000849">
    <property type="entry name" value="ATP-dependent RNA helicase DBP5"/>
    <property type="match status" value="1"/>
</dbReference>
<dbReference type="EC" id="3.6.4.13" evidence="3"/>
<dbReference type="InterPro" id="IPR011545">
    <property type="entry name" value="DEAD/DEAH_box_helicase_dom"/>
</dbReference>
<dbReference type="InterPro" id="IPR014001">
    <property type="entry name" value="Helicase_ATP-bd"/>
</dbReference>
<dbReference type="PROSITE" id="PS51194">
    <property type="entry name" value="HELICASE_CTER"/>
    <property type="match status" value="1"/>
</dbReference>
<evidence type="ECO:0000256" key="6">
    <source>
        <dbReference type="ARBA" id="ARBA00022801"/>
    </source>
</evidence>
<evidence type="ECO:0000259" key="14">
    <source>
        <dbReference type="PROSITE" id="PS51192"/>
    </source>
</evidence>
<evidence type="ECO:0000256" key="5">
    <source>
        <dbReference type="ARBA" id="ARBA00022741"/>
    </source>
</evidence>
<evidence type="ECO:0000259" key="15">
    <source>
        <dbReference type="PROSITE" id="PS51194"/>
    </source>
</evidence>
<feature type="domain" description="DEAD-box RNA helicase Q" evidence="16">
    <location>
        <begin position="155"/>
        <end position="183"/>
    </location>
</feature>
<evidence type="ECO:0000256" key="1">
    <source>
        <dbReference type="ARBA" id="ARBA00004123"/>
    </source>
</evidence>
<feature type="domain" description="Helicase ATP-binding" evidence="14">
    <location>
        <begin position="188"/>
        <end position="358"/>
    </location>
</feature>
<dbReference type="InterPro" id="IPR014014">
    <property type="entry name" value="RNA_helicase_DEAD_Q_motif"/>
</dbReference>
<keyword evidence="6" id="KW-0378">Hydrolase</keyword>
<dbReference type="AlphaFoldDB" id="A0A9J6GQI9"/>
<protein>
    <recommendedName>
        <fullName evidence="3">RNA helicase</fullName>
        <ecNumber evidence="3">3.6.4.13</ecNumber>
    </recommendedName>
</protein>
<keyword evidence="7" id="KW-0347">Helicase</keyword>
<dbReference type="GO" id="GO:0005524">
    <property type="term" value="F:ATP binding"/>
    <property type="evidence" value="ECO:0007669"/>
    <property type="project" value="UniProtKB-KW"/>
</dbReference>
<dbReference type="GO" id="GO:0003723">
    <property type="term" value="F:RNA binding"/>
    <property type="evidence" value="ECO:0007669"/>
    <property type="project" value="UniProtKB-KW"/>
</dbReference>
<dbReference type="GO" id="GO:0003724">
    <property type="term" value="F:RNA helicase activity"/>
    <property type="evidence" value="ECO:0007669"/>
    <property type="project" value="UniProtKB-EC"/>
</dbReference>
<proteinExistence type="predicted"/>
<evidence type="ECO:0000256" key="3">
    <source>
        <dbReference type="ARBA" id="ARBA00012552"/>
    </source>
</evidence>
<evidence type="ECO:0000313" key="18">
    <source>
        <dbReference type="Proteomes" id="UP000821853"/>
    </source>
</evidence>
<evidence type="ECO:0000256" key="12">
    <source>
        <dbReference type="PROSITE-ProRule" id="PRU00552"/>
    </source>
</evidence>
<evidence type="ECO:0000259" key="16">
    <source>
        <dbReference type="PROSITE" id="PS51195"/>
    </source>
</evidence>
<evidence type="ECO:0000313" key="17">
    <source>
        <dbReference type="EMBL" id="KAH9376484.1"/>
    </source>
</evidence>
<feature type="region of interest" description="Disordered" evidence="13">
    <location>
        <begin position="1"/>
        <end position="35"/>
    </location>
</feature>
<dbReference type="InterPro" id="IPR001650">
    <property type="entry name" value="Helicase_C-like"/>
</dbReference>
<dbReference type="EMBL" id="JABSTR010000008">
    <property type="protein sequence ID" value="KAH9376484.1"/>
    <property type="molecule type" value="Genomic_DNA"/>
</dbReference>
<dbReference type="InterPro" id="IPR027417">
    <property type="entry name" value="P-loop_NTPase"/>
</dbReference>
<feature type="short sequence motif" description="Q motif" evidence="12">
    <location>
        <begin position="155"/>
        <end position="183"/>
    </location>
</feature>
<comment type="caution">
    <text evidence="17">The sequence shown here is derived from an EMBL/GenBank/DDBJ whole genome shotgun (WGS) entry which is preliminary data.</text>
</comment>
<keyword evidence="18" id="KW-1185">Reference proteome</keyword>
<dbReference type="PROSITE" id="PS51195">
    <property type="entry name" value="Q_MOTIF"/>
    <property type="match status" value="1"/>
</dbReference>
<keyword evidence="10" id="KW-0539">Nucleus</keyword>
<name>A0A9J6GQI9_HAELO</name>
<dbReference type="PANTHER" id="PTHR47958">
    <property type="entry name" value="ATP-DEPENDENT RNA HELICASE DBP3"/>
    <property type="match status" value="1"/>
</dbReference>
<dbReference type="GO" id="GO:0005737">
    <property type="term" value="C:cytoplasm"/>
    <property type="evidence" value="ECO:0007669"/>
    <property type="project" value="UniProtKB-SubCell"/>
</dbReference>
<dbReference type="Proteomes" id="UP000821853">
    <property type="component" value="Unassembled WGS sequence"/>
</dbReference>
<dbReference type="GO" id="GO:0005634">
    <property type="term" value="C:nucleus"/>
    <property type="evidence" value="ECO:0007669"/>
    <property type="project" value="UniProtKB-SubCell"/>
</dbReference>
<accession>A0A9J6GQI9</accession>
<sequence length="567" mass="63702">MALCRRARHSQNASSATKLRAKSQLRLPSDSLDERGHVDAAGRAAPRQSATQFKESKLALPVTRSVQSLTTVALQNTPTVKRRPHATHARQTRKVRTMNAVLQKPGYSERRFLVAALPKAEVSLLQKIIRTRLVRCSSAVEVQRKDPKSPLYSIKTFEELKLRPDLLRGVYASGFDLPSKIQETALPTLLADPPQNMIAQSQSGTGKTAAFILASLSRVDEEQRYPQVLILSPTYELAIQTGEVAKKMAQYCTRITFCYAVRGVTFSHGEQIRDQVIVGTPGKIIDWAFKFKFFDLSRIKVFVLDEADIMIAQQGHHDQSIRIHKRLSPSCQMMLFSATYEKEVMDFAEMIISNPVVIRLRKEEESLENIKQFYVMCTDLEDKFKAISNIYGVLAIGQTIVFCHTRQSAVWLAGKMSEEGHSVSVLSGELTVEQRISVLDRFRTGLDRVLVTTNVCARGIDVEQVTVVVNFDLPVDAKGRADCETYLHRIGRTGRFGKQGVAINMVEGNRGWALLKQIEEHFGESSRHQQGKRSTWTPWGIGTELSSSAVAQWPSTLIQSRLQWLLF</sequence>
<evidence type="ECO:0000256" key="2">
    <source>
        <dbReference type="ARBA" id="ARBA00004496"/>
    </source>
</evidence>
<comment type="catalytic activity">
    <reaction evidence="11">
        <text>ATP + H2O = ADP + phosphate + H(+)</text>
        <dbReference type="Rhea" id="RHEA:13065"/>
        <dbReference type="ChEBI" id="CHEBI:15377"/>
        <dbReference type="ChEBI" id="CHEBI:15378"/>
        <dbReference type="ChEBI" id="CHEBI:30616"/>
        <dbReference type="ChEBI" id="CHEBI:43474"/>
        <dbReference type="ChEBI" id="CHEBI:456216"/>
        <dbReference type="EC" id="3.6.4.13"/>
    </reaction>
</comment>
<evidence type="ECO:0000256" key="4">
    <source>
        <dbReference type="ARBA" id="ARBA00022490"/>
    </source>
</evidence>
<evidence type="ECO:0000256" key="8">
    <source>
        <dbReference type="ARBA" id="ARBA00022840"/>
    </source>
</evidence>
<dbReference type="SMART" id="SM00490">
    <property type="entry name" value="HELICc"/>
    <property type="match status" value="1"/>
</dbReference>
<keyword evidence="8" id="KW-0067">ATP-binding</keyword>
<dbReference type="CDD" id="cd18787">
    <property type="entry name" value="SF2_C_DEAD"/>
    <property type="match status" value="1"/>
</dbReference>
<dbReference type="GO" id="GO:0016787">
    <property type="term" value="F:hydrolase activity"/>
    <property type="evidence" value="ECO:0007669"/>
    <property type="project" value="UniProtKB-KW"/>
</dbReference>
<evidence type="ECO:0000256" key="11">
    <source>
        <dbReference type="ARBA" id="ARBA00047984"/>
    </source>
</evidence>
<reference evidence="17 18" key="1">
    <citation type="journal article" date="2020" name="Cell">
        <title>Large-Scale Comparative Analyses of Tick Genomes Elucidate Their Genetic Diversity and Vector Capacities.</title>
        <authorList>
            <consortium name="Tick Genome and Microbiome Consortium (TIGMIC)"/>
            <person name="Jia N."/>
            <person name="Wang J."/>
            <person name="Shi W."/>
            <person name="Du L."/>
            <person name="Sun Y."/>
            <person name="Zhan W."/>
            <person name="Jiang J.F."/>
            <person name="Wang Q."/>
            <person name="Zhang B."/>
            <person name="Ji P."/>
            <person name="Bell-Sakyi L."/>
            <person name="Cui X.M."/>
            <person name="Yuan T.T."/>
            <person name="Jiang B.G."/>
            <person name="Yang W.F."/>
            <person name="Lam T.T."/>
            <person name="Chang Q.C."/>
            <person name="Ding S.J."/>
            <person name="Wang X.J."/>
            <person name="Zhu J.G."/>
            <person name="Ruan X.D."/>
            <person name="Zhao L."/>
            <person name="Wei J.T."/>
            <person name="Ye R.Z."/>
            <person name="Que T.C."/>
            <person name="Du C.H."/>
            <person name="Zhou Y.H."/>
            <person name="Cheng J.X."/>
            <person name="Dai P.F."/>
            <person name="Guo W.B."/>
            <person name="Han X.H."/>
            <person name="Huang E.J."/>
            <person name="Li L.F."/>
            <person name="Wei W."/>
            <person name="Gao Y.C."/>
            <person name="Liu J.Z."/>
            <person name="Shao H.Z."/>
            <person name="Wang X."/>
            <person name="Wang C.C."/>
            <person name="Yang T.C."/>
            <person name="Huo Q.B."/>
            <person name="Li W."/>
            <person name="Chen H.Y."/>
            <person name="Chen S.E."/>
            <person name="Zhou L.G."/>
            <person name="Ni X.B."/>
            <person name="Tian J.H."/>
            <person name="Sheng Y."/>
            <person name="Liu T."/>
            <person name="Pan Y.S."/>
            <person name="Xia L.Y."/>
            <person name="Li J."/>
            <person name="Zhao F."/>
            <person name="Cao W.C."/>
        </authorList>
    </citation>
    <scope>NUCLEOTIDE SEQUENCE [LARGE SCALE GENOMIC DNA]</scope>
    <source>
        <strain evidence="17">HaeL-2018</strain>
    </source>
</reference>
<dbReference type="Gene3D" id="3.40.50.300">
    <property type="entry name" value="P-loop containing nucleotide triphosphate hydrolases"/>
    <property type="match status" value="2"/>
</dbReference>
<dbReference type="OrthoDB" id="10265785at2759"/>
<feature type="domain" description="Helicase C-terminal" evidence="15">
    <location>
        <begin position="379"/>
        <end position="540"/>
    </location>
</feature>
<dbReference type="PROSITE" id="PS51192">
    <property type="entry name" value="HELICASE_ATP_BIND_1"/>
    <property type="match status" value="1"/>
</dbReference>
<dbReference type="VEuPathDB" id="VectorBase:HLOH_061351"/>
<dbReference type="SMART" id="SM00487">
    <property type="entry name" value="DEXDc"/>
    <property type="match status" value="1"/>
</dbReference>
<evidence type="ECO:0000256" key="10">
    <source>
        <dbReference type="ARBA" id="ARBA00023242"/>
    </source>
</evidence>
<dbReference type="SUPFAM" id="SSF52540">
    <property type="entry name" value="P-loop containing nucleoside triphosphate hydrolases"/>
    <property type="match status" value="1"/>
</dbReference>
<dbReference type="Pfam" id="PF00271">
    <property type="entry name" value="Helicase_C"/>
    <property type="match status" value="1"/>
</dbReference>
<keyword evidence="5" id="KW-0547">Nucleotide-binding</keyword>